<evidence type="ECO:0000256" key="19">
    <source>
        <dbReference type="ARBA" id="ARBA00037468"/>
    </source>
</evidence>
<dbReference type="Gene3D" id="1.20.120.1760">
    <property type="match status" value="1"/>
</dbReference>
<evidence type="ECO:0000256" key="4">
    <source>
        <dbReference type="ARBA" id="ARBA00010441"/>
    </source>
</evidence>
<comment type="caution">
    <text evidence="22">The sequence shown here is derived from an EMBL/GenBank/DDBJ whole genome shotgun (WGS) entry which is preliminary data.</text>
</comment>
<gene>
    <name evidence="22" type="ORF">ACFQPS_02220</name>
</gene>
<evidence type="ECO:0000256" key="18">
    <source>
        <dbReference type="ARBA" id="ARBA00033321"/>
    </source>
</evidence>
<evidence type="ECO:0000256" key="20">
    <source>
        <dbReference type="PIRNR" id="PIRNR000851"/>
    </source>
</evidence>
<evidence type="ECO:0000256" key="11">
    <source>
        <dbReference type="ARBA" id="ARBA00022692"/>
    </source>
</evidence>
<dbReference type="EMBL" id="JBHTCM010000004">
    <property type="protein sequence ID" value="MFC7331968.1"/>
    <property type="molecule type" value="Genomic_DNA"/>
</dbReference>
<dbReference type="PIRSF" id="PIRSF000851">
    <property type="entry name" value="PcS"/>
    <property type="match status" value="1"/>
</dbReference>
<organism evidence="22 23">
    <name type="scientific">Rhodocista pekingensis</name>
    <dbReference type="NCBI Taxonomy" id="201185"/>
    <lineage>
        <taxon>Bacteria</taxon>
        <taxon>Pseudomonadati</taxon>
        <taxon>Pseudomonadota</taxon>
        <taxon>Alphaproteobacteria</taxon>
        <taxon>Rhodospirillales</taxon>
        <taxon>Azospirillaceae</taxon>
        <taxon>Rhodocista</taxon>
    </lineage>
</organism>
<keyword evidence="12 21" id="KW-1133">Transmembrane helix</keyword>
<comment type="catalytic activity">
    <reaction evidence="1 20">
        <text>a CDP-1,2-diacyl-sn-glycerol + choline = a 1,2-diacyl-sn-glycero-3-phosphocholine + CMP + H(+)</text>
        <dbReference type="Rhea" id="RHEA:14597"/>
        <dbReference type="ChEBI" id="CHEBI:15354"/>
        <dbReference type="ChEBI" id="CHEBI:15378"/>
        <dbReference type="ChEBI" id="CHEBI:57643"/>
        <dbReference type="ChEBI" id="CHEBI:58332"/>
        <dbReference type="ChEBI" id="CHEBI:60377"/>
        <dbReference type="EC" id="2.7.8.24"/>
    </reaction>
</comment>
<evidence type="ECO:0000313" key="23">
    <source>
        <dbReference type="Proteomes" id="UP001596456"/>
    </source>
</evidence>
<comment type="function">
    <text evidence="19 20">Condenses choline with CDP-diglyceride to produce phosphatidylcholine and CMP.</text>
</comment>
<keyword evidence="16 20" id="KW-0464">Manganese</keyword>
<evidence type="ECO:0000256" key="12">
    <source>
        <dbReference type="ARBA" id="ARBA00022989"/>
    </source>
</evidence>
<evidence type="ECO:0000256" key="7">
    <source>
        <dbReference type="ARBA" id="ARBA00022475"/>
    </source>
</evidence>
<dbReference type="InterPro" id="IPR026027">
    <property type="entry name" value="PcS"/>
</dbReference>
<reference evidence="23" key="1">
    <citation type="journal article" date="2019" name="Int. J. Syst. Evol. Microbiol.">
        <title>The Global Catalogue of Microorganisms (GCM) 10K type strain sequencing project: providing services to taxonomists for standard genome sequencing and annotation.</title>
        <authorList>
            <consortium name="The Broad Institute Genomics Platform"/>
            <consortium name="The Broad Institute Genome Sequencing Center for Infectious Disease"/>
            <person name="Wu L."/>
            <person name="Ma J."/>
        </authorList>
    </citation>
    <scope>NUCLEOTIDE SEQUENCE [LARGE SCALE GENOMIC DNA]</scope>
    <source>
        <strain evidence="23">CGMCC 1.16275</strain>
    </source>
</reference>
<keyword evidence="23" id="KW-1185">Reference proteome</keyword>
<evidence type="ECO:0000256" key="21">
    <source>
        <dbReference type="SAM" id="Phobius"/>
    </source>
</evidence>
<dbReference type="Pfam" id="PF01066">
    <property type="entry name" value="CDP-OH_P_transf"/>
    <property type="match status" value="1"/>
</dbReference>
<feature type="transmembrane region" description="Helical" evidence="21">
    <location>
        <begin position="227"/>
        <end position="246"/>
    </location>
</feature>
<evidence type="ECO:0000256" key="15">
    <source>
        <dbReference type="ARBA" id="ARBA00023209"/>
    </source>
</evidence>
<evidence type="ECO:0000256" key="2">
    <source>
        <dbReference type="ARBA" id="ARBA00001936"/>
    </source>
</evidence>
<evidence type="ECO:0000256" key="8">
    <source>
        <dbReference type="ARBA" id="ARBA00022516"/>
    </source>
</evidence>
<evidence type="ECO:0000256" key="14">
    <source>
        <dbReference type="ARBA" id="ARBA00023136"/>
    </source>
</evidence>
<evidence type="ECO:0000256" key="10">
    <source>
        <dbReference type="ARBA" id="ARBA00022679"/>
    </source>
</evidence>
<keyword evidence="9 20" id="KW-0997">Cell inner membrane</keyword>
<sequence length="254" mass="27828">MAAERGLAAAAATPYSGRMSEPSAHPFPWSAWAIHLLTATGAVWAFLALLAVIDGDAQAVFLWLALALLVDGIDGPLARRFEVKARVPLFDGAALDLIVDYLTYVFVPVAFLWRFDLLPQSLDLVGCAWVLLTSLHLFAKLDMKEPDNHFLGFPAVWNVVVLYLFLLDGGPWTNAAVVLACGILTFLPVRFLHPFRVRRLRPVTVALTAGWGAAALWLVLAYPARPLFPLVLFLAASAWVAGLSLWRTVSGPWR</sequence>
<comment type="cofactor">
    <cofactor evidence="2 20">
        <name>Mn(2+)</name>
        <dbReference type="ChEBI" id="CHEBI:29035"/>
    </cofactor>
</comment>
<dbReference type="RefSeq" id="WP_377356081.1">
    <property type="nucleotide sequence ID" value="NZ_JBHTCM010000004.1"/>
</dbReference>
<keyword evidence="7 20" id="KW-1003">Cell membrane</keyword>
<keyword evidence="11 21" id="KW-0812">Transmembrane</keyword>
<keyword evidence="15 20" id="KW-0594">Phospholipid biosynthesis</keyword>
<name>A0ABW2KPY6_9PROT</name>
<feature type="transmembrane region" description="Helical" evidence="21">
    <location>
        <begin position="89"/>
        <end position="111"/>
    </location>
</feature>
<feature type="transmembrane region" description="Helical" evidence="21">
    <location>
        <begin position="29"/>
        <end position="53"/>
    </location>
</feature>
<keyword evidence="13 20" id="KW-0443">Lipid metabolism</keyword>
<keyword evidence="8 20" id="KW-0444">Lipid biosynthesis</keyword>
<evidence type="ECO:0000256" key="13">
    <source>
        <dbReference type="ARBA" id="ARBA00023098"/>
    </source>
</evidence>
<evidence type="ECO:0000256" key="16">
    <source>
        <dbReference type="ARBA" id="ARBA00023211"/>
    </source>
</evidence>
<comment type="similarity">
    <text evidence="4 20">Belongs to the CDP-alcohol phosphatidyltransferase class-I family.</text>
</comment>
<evidence type="ECO:0000256" key="1">
    <source>
        <dbReference type="ARBA" id="ARBA00000958"/>
    </source>
</evidence>
<keyword evidence="17 20" id="KW-1208">Phospholipid metabolism</keyword>
<accession>A0ABW2KPY6</accession>
<feature type="transmembrane region" description="Helical" evidence="21">
    <location>
        <begin position="203"/>
        <end position="221"/>
    </location>
</feature>
<evidence type="ECO:0000256" key="6">
    <source>
        <dbReference type="ARBA" id="ARBA00015623"/>
    </source>
</evidence>
<feature type="transmembrane region" description="Helical" evidence="21">
    <location>
        <begin position="172"/>
        <end position="191"/>
    </location>
</feature>
<feature type="transmembrane region" description="Helical" evidence="21">
    <location>
        <begin position="150"/>
        <end position="166"/>
    </location>
</feature>
<proteinExistence type="inferred from homology"/>
<dbReference type="EC" id="2.7.8.24" evidence="5 20"/>
<evidence type="ECO:0000256" key="9">
    <source>
        <dbReference type="ARBA" id="ARBA00022519"/>
    </source>
</evidence>
<keyword evidence="14 20" id="KW-0472">Membrane</keyword>
<dbReference type="InterPro" id="IPR043130">
    <property type="entry name" value="CDP-OH_PTrfase_TM_dom"/>
</dbReference>
<keyword evidence="10 20" id="KW-0808">Transferase</keyword>
<dbReference type="InterPro" id="IPR000462">
    <property type="entry name" value="CDP-OH_P_trans"/>
</dbReference>
<feature type="transmembrane region" description="Helical" evidence="21">
    <location>
        <begin position="59"/>
        <end position="77"/>
    </location>
</feature>
<evidence type="ECO:0000313" key="22">
    <source>
        <dbReference type="EMBL" id="MFC7331968.1"/>
    </source>
</evidence>
<evidence type="ECO:0000256" key="17">
    <source>
        <dbReference type="ARBA" id="ARBA00023264"/>
    </source>
</evidence>
<protein>
    <recommendedName>
        <fullName evidence="6 20">Phosphatidylcholine synthase</fullName>
        <shortName evidence="20">PC synthase</shortName>
        <shortName evidence="20">PCS</shortName>
        <ecNumber evidence="5 20">2.7.8.24</ecNumber>
    </recommendedName>
    <alternativeName>
        <fullName evidence="18 20">CDP-diglyceride-choline O-phosphatidyltransferase</fullName>
    </alternativeName>
</protein>
<dbReference type="Proteomes" id="UP001596456">
    <property type="component" value="Unassembled WGS sequence"/>
</dbReference>
<comment type="subcellular location">
    <subcellularLocation>
        <location evidence="3 20">Cell inner membrane</location>
        <topology evidence="3 20">Multi-pass membrane protein</topology>
    </subcellularLocation>
</comment>
<evidence type="ECO:0000256" key="5">
    <source>
        <dbReference type="ARBA" id="ARBA00013195"/>
    </source>
</evidence>
<evidence type="ECO:0000256" key="3">
    <source>
        <dbReference type="ARBA" id="ARBA00004429"/>
    </source>
</evidence>